<dbReference type="OrthoDB" id="3480667at2"/>
<keyword evidence="1" id="KW-0472">Membrane</keyword>
<keyword evidence="1" id="KW-1133">Transmembrane helix</keyword>
<sequence>MNFWARTTPGEASFDYRGAAAWEVRRPADGEPVMRHLVRCGVCARELTFTVHSIAATERRRMRWRRGVWASGVLVALGLVGLVSGHLGLAVAGGAAAVAGVLASVFAWAGGLTEAGVTGHGSGLPGVLPQHAVVLSPPSP</sequence>
<dbReference type="EMBL" id="FNIX01000015">
    <property type="protein sequence ID" value="SDP81018.1"/>
    <property type="molecule type" value="Genomic_DNA"/>
</dbReference>
<keyword evidence="3" id="KW-1185">Reference proteome</keyword>
<evidence type="ECO:0000313" key="3">
    <source>
        <dbReference type="Proteomes" id="UP000199691"/>
    </source>
</evidence>
<feature type="transmembrane region" description="Helical" evidence="1">
    <location>
        <begin position="89"/>
        <end position="109"/>
    </location>
</feature>
<proteinExistence type="predicted"/>
<evidence type="ECO:0000256" key="1">
    <source>
        <dbReference type="SAM" id="Phobius"/>
    </source>
</evidence>
<name>A0A1H0VS35_9PSEU</name>
<feature type="transmembrane region" description="Helical" evidence="1">
    <location>
        <begin position="67"/>
        <end position="83"/>
    </location>
</feature>
<reference evidence="3" key="1">
    <citation type="submission" date="2016-10" db="EMBL/GenBank/DDBJ databases">
        <authorList>
            <person name="Varghese N."/>
            <person name="Submissions S."/>
        </authorList>
    </citation>
    <scope>NUCLEOTIDE SEQUENCE [LARGE SCALE GENOMIC DNA]</scope>
    <source>
        <strain evidence="3">CGMCC 4.6609</strain>
    </source>
</reference>
<dbReference type="Proteomes" id="UP000199691">
    <property type="component" value="Unassembled WGS sequence"/>
</dbReference>
<keyword evidence="1" id="KW-0812">Transmembrane</keyword>
<protein>
    <submittedName>
        <fullName evidence="2">Uncharacterized protein</fullName>
    </submittedName>
</protein>
<dbReference type="RefSeq" id="WP_090102139.1">
    <property type="nucleotide sequence ID" value="NZ_FNIX01000015.1"/>
</dbReference>
<accession>A0A1H0VS35</accession>
<evidence type="ECO:0000313" key="2">
    <source>
        <dbReference type="EMBL" id="SDP81018.1"/>
    </source>
</evidence>
<dbReference type="AlphaFoldDB" id="A0A1H0VS35"/>
<organism evidence="2 3">
    <name type="scientific">Lentzea jiangxiensis</name>
    <dbReference type="NCBI Taxonomy" id="641025"/>
    <lineage>
        <taxon>Bacteria</taxon>
        <taxon>Bacillati</taxon>
        <taxon>Actinomycetota</taxon>
        <taxon>Actinomycetes</taxon>
        <taxon>Pseudonocardiales</taxon>
        <taxon>Pseudonocardiaceae</taxon>
        <taxon>Lentzea</taxon>
    </lineage>
</organism>
<gene>
    <name evidence="2" type="ORF">SAMN05421507_11590</name>
</gene>